<evidence type="ECO:0000313" key="2">
    <source>
        <dbReference type="Proteomes" id="UP001321473"/>
    </source>
</evidence>
<evidence type="ECO:0000313" key="1">
    <source>
        <dbReference type="EMBL" id="KAK8765640.1"/>
    </source>
</evidence>
<dbReference type="AlphaFoldDB" id="A0AAQ4DT50"/>
<comment type="caution">
    <text evidence="1">The sequence shown here is derived from an EMBL/GenBank/DDBJ whole genome shotgun (WGS) entry which is preliminary data.</text>
</comment>
<accession>A0AAQ4DT50</accession>
<reference evidence="1 2" key="1">
    <citation type="journal article" date="2023" name="Arcadia Sci">
        <title>De novo assembly of a long-read Amblyomma americanum tick genome.</title>
        <authorList>
            <person name="Chou S."/>
            <person name="Poskanzer K.E."/>
            <person name="Rollins M."/>
            <person name="Thuy-Boun P.S."/>
        </authorList>
    </citation>
    <scope>NUCLEOTIDE SEQUENCE [LARGE SCALE GENOMIC DNA]</scope>
    <source>
        <strain evidence="1">F_SG_1</strain>
        <tissue evidence="1">Salivary glands</tissue>
    </source>
</reference>
<organism evidence="1 2">
    <name type="scientific">Amblyomma americanum</name>
    <name type="common">Lone star tick</name>
    <dbReference type="NCBI Taxonomy" id="6943"/>
    <lineage>
        <taxon>Eukaryota</taxon>
        <taxon>Metazoa</taxon>
        <taxon>Ecdysozoa</taxon>
        <taxon>Arthropoda</taxon>
        <taxon>Chelicerata</taxon>
        <taxon>Arachnida</taxon>
        <taxon>Acari</taxon>
        <taxon>Parasitiformes</taxon>
        <taxon>Ixodida</taxon>
        <taxon>Ixodoidea</taxon>
        <taxon>Ixodidae</taxon>
        <taxon>Amblyomminae</taxon>
        <taxon>Amblyomma</taxon>
    </lineage>
</organism>
<name>A0AAQ4DT50_AMBAM</name>
<dbReference type="Proteomes" id="UP001321473">
    <property type="component" value="Unassembled WGS sequence"/>
</dbReference>
<gene>
    <name evidence="1" type="ORF">V5799_031752</name>
</gene>
<proteinExistence type="predicted"/>
<dbReference type="EMBL" id="JARKHS020027196">
    <property type="protein sequence ID" value="KAK8765640.1"/>
    <property type="molecule type" value="Genomic_DNA"/>
</dbReference>
<protein>
    <submittedName>
        <fullName evidence="1">Uncharacterized protein</fullName>
    </submittedName>
</protein>
<sequence>MDPAAPQNLGILLRSAARLPPAWVLLHHGTQVFLMRSKARCTSGAEIDRSSSYVVQQLEALPSLVYIGFFIEIEDLYYSVPHHGLLSAVREKITTGEVQFRMLQGLAATVL</sequence>
<keyword evidence="2" id="KW-1185">Reference proteome</keyword>